<feature type="domain" description="N-acetyltransferase" evidence="1">
    <location>
        <begin position="1"/>
        <end position="184"/>
    </location>
</feature>
<reference evidence="2 3" key="1">
    <citation type="submission" date="2018-03" db="EMBL/GenBank/DDBJ databases">
        <title>Genomic Encyclopedia of Archaeal and Bacterial Type Strains, Phase II (KMG-II): from individual species to whole genera.</title>
        <authorList>
            <person name="Goeker M."/>
        </authorList>
    </citation>
    <scope>NUCLEOTIDE SEQUENCE [LARGE SCALE GENOMIC DNA]</scope>
    <source>
        <strain evidence="2 3">DSM 43146</strain>
    </source>
</reference>
<protein>
    <submittedName>
        <fullName evidence="2">Ribosomal protein S18 acetylase RimI-like enzyme</fullName>
    </submittedName>
</protein>
<evidence type="ECO:0000313" key="3">
    <source>
        <dbReference type="Proteomes" id="UP000239415"/>
    </source>
</evidence>
<evidence type="ECO:0000313" key="2">
    <source>
        <dbReference type="EMBL" id="PRX18071.1"/>
    </source>
</evidence>
<dbReference type="SUPFAM" id="SSF55729">
    <property type="entry name" value="Acyl-CoA N-acyltransferases (Nat)"/>
    <property type="match status" value="1"/>
</dbReference>
<dbReference type="PROSITE" id="PS51186">
    <property type="entry name" value="GNAT"/>
    <property type="match status" value="1"/>
</dbReference>
<organism evidence="2 3">
    <name type="scientific">Actinoplanes italicus</name>
    <dbReference type="NCBI Taxonomy" id="113567"/>
    <lineage>
        <taxon>Bacteria</taxon>
        <taxon>Bacillati</taxon>
        <taxon>Actinomycetota</taxon>
        <taxon>Actinomycetes</taxon>
        <taxon>Micromonosporales</taxon>
        <taxon>Micromonosporaceae</taxon>
        <taxon>Actinoplanes</taxon>
    </lineage>
</organism>
<keyword evidence="2" id="KW-0689">Ribosomal protein</keyword>
<proteinExistence type="predicted"/>
<dbReference type="InterPro" id="IPR016181">
    <property type="entry name" value="Acyl_CoA_acyltransferase"/>
</dbReference>
<dbReference type="Gene3D" id="3.40.630.30">
    <property type="match status" value="1"/>
</dbReference>
<dbReference type="GO" id="GO:0016747">
    <property type="term" value="F:acyltransferase activity, transferring groups other than amino-acyl groups"/>
    <property type="evidence" value="ECO:0007669"/>
    <property type="project" value="InterPro"/>
</dbReference>
<evidence type="ECO:0000259" key="1">
    <source>
        <dbReference type="PROSITE" id="PS51186"/>
    </source>
</evidence>
<sequence>MKIRRAVPADADELVRLRAVMLATFSTATWNDDWREPARASLVRRLAHDPAAPALPASSASPASSVCSGSSASLGSSASSESLAAFVVENPDGPGLVSCAVGLIEERLGNPFNPDGRVGYVFNVATDPAMRRRGYSRACMEALLQWFRDQGVRAADLTASPDGEPLYASLGFTRKPDPAMRLRL</sequence>
<dbReference type="GO" id="GO:0005840">
    <property type="term" value="C:ribosome"/>
    <property type="evidence" value="ECO:0007669"/>
    <property type="project" value="UniProtKB-KW"/>
</dbReference>
<dbReference type="Proteomes" id="UP000239415">
    <property type="component" value="Unassembled WGS sequence"/>
</dbReference>
<accession>A0A2T0K5X4</accession>
<comment type="caution">
    <text evidence="2">The sequence shown here is derived from an EMBL/GenBank/DDBJ whole genome shotgun (WGS) entry which is preliminary data.</text>
</comment>
<dbReference type="InterPro" id="IPR000182">
    <property type="entry name" value="GNAT_dom"/>
</dbReference>
<dbReference type="RefSeq" id="WP_239166604.1">
    <property type="nucleotide sequence ID" value="NZ_BOMO01000111.1"/>
</dbReference>
<dbReference type="Pfam" id="PF00583">
    <property type="entry name" value="Acetyltransf_1"/>
    <property type="match status" value="1"/>
</dbReference>
<dbReference type="CDD" id="cd04301">
    <property type="entry name" value="NAT_SF"/>
    <property type="match status" value="1"/>
</dbReference>
<dbReference type="EMBL" id="PVMZ01000014">
    <property type="protein sequence ID" value="PRX18071.1"/>
    <property type="molecule type" value="Genomic_DNA"/>
</dbReference>
<keyword evidence="3" id="KW-1185">Reference proteome</keyword>
<gene>
    <name evidence="2" type="ORF">CLV67_114243</name>
</gene>
<keyword evidence="2" id="KW-0687">Ribonucleoprotein</keyword>
<dbReference type="AlphaFoldDB" id="A0A2T0K5X4"/>
<name>A0A2T0K5X4_9ACTN</name>